<feature type="binding site" evidence="4">
    <location>
        <position position="23"/>
    </location>
    <ligand>
        <name>a divalent metal cation</name>
        <dbReference type="ChEBI" id="CHEBI:60240"/>
        <label>1</label>
    </ligand>
</feature>
<dbReference type="OrthoDB" id="9775608at2"/>
<evidence type="ECO:0000256" key="1">
    <source>
        <dbReference type="ARBA" id="ARBA00009275"/>
    </source>
</evidence>
<feature type="binding site" evidence="4">
    <location>
        <position position="176"/>
    </location>
    <ligand>
        <name>a divalent metal cation</name>
        <dbReference type="ChEBI" id="CHEBI:60240"/>
        <label>2</label>
    </ligand>
</feature>
<dbReference type="SUPFAM" id="SSF51556">
    <property type="entry name" value="Metallo-dependent hydrolases"/>
    <property type="match status" value="1"/>
</dbReference>
<dbReference type="InterPro" id="IPR001130">
    <property type="entry name" value="TatD-like"/>
</dbReference>
<evidence type="ECO:0000313" key="6">
    <source>
        <dbReference type="Proteomes" id="UP000187134"/>
    </source>
</evidence>
<dbReference type="PANTHER" id="PTHR46317">
    <property type="entry name" value="HYDROLASE OF PHP SUPERFAMILY-RELATED PROTEIN"/>
    <property type="match status" value="1"/>
</dbReference>
<dbReference type="GO" id="GO:0016788">
    <property type="term" value="F:hydrolase activity, acting on ester bonds"/>
    <property type="evidence" value="ECO:0007669"/>
    <property type="project" value="InterPro"/>
</dbReference>
<evidence type="ECO:0000256" key="3">
    <source>
        <dbReference type="ARBA" id="ARBA00022801"/>
    </source>
</evidence>
<keyword evidence="3" id="KW-0378">Hydrolase</keyword>
<dbReference type="Pfam" id="PF01026">
    <property type="entry name" value="TatD_DNase"/>
    <property type="match status" value="1"/>
</dbReference>
<dbReference type="AlphaFoldDB" id="A0A1R1BRQ8"/>
<dbReference type="CDD" id="cd01310">
    <property type="entry name" value="TatD_DNAse"/>
    <property type="match status" value="1"/>
</dbReference>
<comment type="similarity">
    <text evidence="1">Belongs to the metallo-dependent hydrolases superfamily. TatD-type hydrolase family.</text>
</comment>
<proteinExistence type="inferred from homology"/>
<dbReference type="GO" id="GO:0046872">
    <property type="term" value="F:metal ion binding"/>
    <property type="evidence" value="ECO:0007669"/>
    <property type="project" value="UniProtKB-KW"/>
</dbReference>
<reference evidence="5 6" key="1">
    <citation type="submission" date="2016-11" db="EMBL/GenBank/DDBJ databases">
        <title>Paenibacillus species isolates.</title>
        <authorList>
            <person name="Beno S.M."/>
        </authorList>
    </citation>
    <scope>NUCLEOTIDE SEQUENCE [LARGE SCALE GENOMIC DNA]</scope>
    <source>
        <strain evidence="5 6">FSL H8-0246</strain>
    </source>
</reference>
<evidence type="ECO:0000256" key="2">
    <source>
        <dbReference type="ARBA" id="ARBA00022723"/>
    </source>
</evidence>
<feature type="binding site" evidence="4">
    <location>
        <position position="21"/>
    </location>
    <ligand>
        <name>a divalent metal cation</name>
        <dbReference type="ChEBI" id="CHEBI:60240"/>
        <label>1</label>
    </ligand>
</feature>
<dbReference type="PANTHER" id="PTHR46317:SF1">
    <property type="entry name" value="HYDROLASE, TATD FAMILY"/>
    <property type="match status" value="1"/>
</dbReference>
<dbReference type="Gene3D" id="3.20.20.140">
    <property type="entry name" value="Metal-dependent hydrolases"/>
    <property type="match status" value="1"/>
</dbReference>
<feature type="binding site" evidence="4">
    <location>
        <position position="108"/>
    </location>
    <ligand>
        <name>a divalent metal cation</name>
        <dbReference type="ChEBI" id="CHEBI:60240"/>
        <label>1</label>
    </ligand>
</feature>
<dbReference type="Proteomes" id="UP000187134">
    <property type="component" value="Unassembled WGS sequence"/>
</dbReference>
<feature type="binding site" evidence="4">
    <location>
        <position position="152"/>
    </location>
    <ligand>
        <name>a divalent metal cation</name>
        <dbReference type="ChEBI" id="CHEBI:60240"/>
        <label>2</label>
    </ligand>
</feature>
<dbReference type="EMBL" id="MRTJ01000007">
    <property type="protein sequence ID" value="OMF12505.1"/>
    <property type="molecule type" value="Genomic_DNA"/>
</dbReference>
<gene>
    <name evidence="5" type="ORF">BK131_17910</name>
</gene>
<dbReference type="PIRSF" id="PIRSF005902">
    <property type="entry name" value="DNase_TatD"/>
    <property type="match status" value="1"/>
</dbReference>
<accession>A0A1R1BRQ8</accession>
<sequence>MNTRRNSLVHAQAFAPLIDAHIHFDQYTPDEQREMLLSFPSQQVEAVIAVSMNLASAQANLELAKQHPGTIYPAFGFHPEQELPTVAEMDLFFQWIEKHMRQAIAIGEVGLPYYNRLEAEQAGQHFDQSGYIELLERFIQLAKKHNKPLVLHAVYEDADIVCDLLEQYQFRRAHFHWFKGSRQTIRRMADNGYFISFTPDIRYEEEIRELARQYPSEQVMAETDGPWPFEGPFQGRTTHPAMTRQVIQAWSEITGMGTERAARLFYQNTKRFYGLT</sequence>
<evidence type="ECO:0000313" key="5">
    <source>
        <dbReference type="EMBL" id="OMF12505.1"/>
    </source>
</evidence>
<feature type="binding site" evidence="4">
    <location>
        <position position="224"/>
    </location>
    <ligand>
        <name>a divalent metal cation</name>
        <dbReference type="ChEBI" id="CHEBI:60240"/>
        <label>1</label>
    </ligand>
</feature>
<keyword evidence="2 4" id="KW-0479">Metal-binding</keyword>
<dbReference type="RefSeq" id="WP_076332637.1">
    <property type="nucleotide sequence ID" value="NZ_MRTJ01000007.1"/>
</dbReference>
<evidence type="ECO:0000256" key="4">
    <source>
        <dbReference type="PIRSR" id="PIRSR005902-1"/>
    </source>
</evidence>
<name>A0A1R1BRQ8_PAEAM</name>
<dbReference type="InterPro" id="IPR032466">
    <property type="entry name" value="Metal_Hydrolase"/>
</dbReference>
<organism evidence="5 6">
    <name type="scientific">Paenibacillus amylolyticus</name>
    <dbReference type="NCBI Taxonomy" id="1451"/>
    <lineage>
        <taxon>Bacteria</taxon>
        <taxon>Bacillati</taxon>
        <taxon>Bacillota</taxon>
        <taxon>Bacilli</taxon>
        <taxon>Bacillales</taxon>
        <taxon>Paenibacillaceae</taxon>
        <taxon>Paenibacillus</taxon>
    </lineage>
</organism>
<comment type="caution">
    <text evidence="5">The sequence shown here is derived from an EMBL/GenBank/DDBJ whole genome shotgun (WGS) entry which is preliminary data.</text>
</comment>
<protein>
    <submittedName>
        <fullName evidence="5">DNAase</fullName>
    </submittedName>
</protein>